<dbReference type="RefSeq" id="WP_077494314.1">
    <property type="nucleotide sequence ID" value="NZ_MLHG01000050.1"/>
</dbReference>
<dbReference type="STRING" id="1908257.BKK47_07745"/>
<dbReference type="PANTHER" id="PTHR37689">
    <property type="entry name" value="PROTEIN FDHE"/>
    <property type="match status" value="1"/>
</dbReference>
<protein>
    <recommendedName>
        <fullName evidence="4">Protein FdhE homolog</fullName>
    </recommendedName>
</protein>
<dbReference type="Gene3D" id="3.90.1670.10">
    <property type="entry name" value="FdhE-like domain"/>
    <property type="match status" value="1"/>
</dbReference>
<dbReference type="InterPro" id="IPR056774">
    <property type="entry name" value="FdhE_N"/>
</dbReference>
<dbReference type="InterPro" id="IPR056797">
    <property type="entry name" value="FdhE_central"/>
</dbReference>
<dbReference type="GO" id="GO:0051604">
    <property type="term" value="P:protein maturation"/>
    <property type="evidence" value="ECO:0007669"/>
    <property type="project" value="TreeGrafter"/>
</dbReference>
<dbReference type="NCBIfam" id="NF002925">
    <property type="entry name" value="PRK03564.1"/>
    <property type="match status" value="1"/>
</dbReference>
<comment type="similarity">
    <text evidence="3 4">Belongs to the FdhE family.</text>
</comment>
<dbReference type="HAMAP" id="MF_00611">
    <property type="entry name" value="FdeH"/>
    <property type="match status" value="1"/>
</dbReference>
<dbReference type="Pfam" id="PF24859">
    <property type="entry name" value="FdhE_central"/>
    <property type="match status" value="1"/>
</dbReference>
<evidence type="ECO:0000256" key="1">
    <source>
        <dbReference type="ARBA" id="ARBA00004496"/>
    </source>
</evidence>
<dbReference type="PANTHER" id="PTHR37689:SF1">
    <property type="entry name" value="PROTEIN FDHE"/>
    <property type="match status" value="1"/>
</dbReference>
<dbReference type="PIRSF" id="PIRSF018296">
    <property type="entry name" value="Format_dh_formtn"/>
    <property type="match status" value="1"/>
</dbReference>
<evidence type="ECO:0000256" key="2">
    <source>
        <dbReference type="ARBA" id="ARBA00022490"/>
    </source>
</evidence>
<dbReference type="Pfam" id="PF04216">
    <property type="entry name" value="FdhE_N"/>
    <property type="match status" value="1"/>
</dbReference>
<evidence type="ECO:0000259" key="5">
    <source>
        <dbReference type="Pfam" id="PF04216"/>
    </source>
</evidence>
<evidence type="ECO:0000259" key="6">
    <source>
        <dbReference type="Pfam" id="PF24859"/>
    </source>
</evidence>
<evidence type="ECO:0000313" key="9">
    <source>
        <dbReference type="Proteomes" id="UP000189426"/>
    </source>
</evidence>
<dbReference type="FunFam" id="3.90.1670.10:FF:000001">
    <property type="entry name" value="Protein FdhE"/>
    <property type="match status" value="1"/>
</dbReference>
<dbReference type="GO" id="GO:0005829">
    <property type="term" value="C:cytosol"/>
    <property type="evidence" value="ECO:0007669"/>
    <property type="project" value="TreeGrafter"/>
</dbReference>
<dbReference type="NCBIfam" id="TIGR01562">
    <property type="entry name" value="FdhE"/>
    <property type="match status" value="1"/>
</dbReference>
<dbReference type="InterPro" id="IPR006452">
    <property type="entry name" value="Formate_DH_accessory"/>
</dbReference>
<dbReference type="AlphaFoldDB" id="A0A1V3IEM1"/>
<dbReference type="EMBL" id="MLHG01000050">
    <property type="protein sequence ID" value="OOF38948.1"/>
    <property type="molecule type" value="Genomic_DNA"/>
</dbReference>
<dbReference type="InterPro" id="IPR056796">
    <property type="entry name" value="FdhE_C"/>
</dbReference>
<keyword evidence="9" id="KW-1185">Reference proteome</keyword>
<evidence type="ECO:0000259" key="7">
    <source>
        <dbReference type="Pfam" id="PF24860"/>
    </source>
</evidence>
<accession>A0A1V3IEM1</accession>
<keyword evidence="2 4" id="KW-0963">Cytoplasm</keyword>
<comment type="caution">
    <text evidence="8">The sequence shown here is derived from an EMBL/GenBank/DDBJ whole genome shotgun (WGS) entry which is preliminary data.</text>
</comment>
<evidence type="ECO:0000313" key="8">
    <source>
        <dbReference type="EMBL" id="OOF38948.1"/>
    </source>
</evidence>
<comment type="function">
    <text evidence="4">Necessary for formate dehydrogenase activity.</text>
</comment>
<dbReference type="InterPro" id="IPR024064">
    <property type="entry name" value="FdhE-like_sf"/>
</dbReference>
<sequence>MSIKILSESEIKQQKTNSYETPAILFANPKNLYQRRAKRLRELAKEHPFADYLLFVADVVESQLNILEKNPLEKQNFEYLNSVEPLNAKTFKRNRIWREYLSEILHETKLKANEQVLTTIESLEKASTAELEQMADQLLAEEFNLVSSDKAVFIWAALSLYWLQLTQQIPHHSRLENAENLHLCPVCNSLPVSSMVHIGTSQGLRYLHCSLCESEWNLVRAQCTNCNAHDKLEMWSLNEELALIRAETCGSCESYLKMMFQEKDPNVEAVADDLASIFLDVEMEEKGFSRSGINPFLFPAQEV</sequence>
<dbReference type="GO" id="GO:0008199">
    <property type="term" value="F:ferric iron binding"/>
    <property type="evidence" value="ECO:0007669"/>
    <property type="project" value="TreeGrafter"/>
</dbReference>
<evidence type="ECO:0000256" key="4">
    <source>
        <dbReference type="HAMAP-Rule" id="MF_00611"/>
    </source>
</evidence>
<gene>
    <name evidence="4" type="primary">fdhE</name>
    <name evidence="8" type="ORF">BKK47_07745</name>
</gene>
<reference evidence="8 9" key="1">
    <citation type="submission" date="2016-10" db="EMBL/GenBank/DDBJ databases">
        <title>Rodentibacter gen. nov. and new species.</title>
        <authorList>
            <person name="Christensen H."/>
        </authorList>
    </citation>
    <scope>NUCLEOTIDE SEQUENCE [LARGE SCALE GENOMIC DNA]</scope>
    <source>
        <strain evidence="8 9">Ppn418</strain>
    </source>
</reference>
<name>A0A1V3IEM1_9PAST</name>
<organism evidence="8 9">
    <name type="scientific">Rodentibacter mrazii</name>
    <dbReference type="NCBI Taxonomy" id="1908257"/>
    <lineage>
        <taxon>Bacteria</taxon>
        <taxon>Pseudomonadati</taxon>
        <taxon>Pseudomonadota</taxon>
        <taxon>Gammaproteobacteria</taxon>
        <taxon>Pasteurellales</taxon>
        <taxon>Pasteurellaceae</taxon>
        <taxon>Rodentibacter</taxon>
    </lineage>
</organism>
<feature type="domain" description="FdhE central" evidence="6">
    <location>
        <begin position="183"/>
        <end position="220"/>
    </location>
</feature>
<dbReference type="Pfam" id="PF24860">
    <property type="entry name" value="FdhE_C"/>
    <property type="match status" value="1"/>
</dbReference>
<proteinExistence type="inferred from homology"/>
<dbReference type="SUPFAM" id="SSF144020">
    <property type="entry name" value="FdhE-like"/>
    <property type="match status" value="1"/>
</dbReference>
<dbReference type="CDD" id="cd16341">
    <property type="entry name" value="FdhE"/>
    <property type="match status" value="1"/>
</dbReference>
<feature type="domain" description="FdhE N-terminal" evidence="5">
    <location>
        <begin position="22"/>
        <end position="178"/>
    </location>
</feature>
<evidence type="ECO:0000256" key="3">
    <source>
        <dbReference type="ARBA" id="ARBA00061033"/>
    </source>
</evidence>
<feature type="domain" description="FdhE C-terminal" evidence="7">
    <location>
        <begin position="222"/>
        <end position="297"/>
    </location>
</feature>
<dbReference type="Proteomes" id="UP000189426">
    <property type="component" value="Unassembled WGS sequence"/>
</dbReference>
<comment type="subcellular location">
    <subcellularLocation>
        <location evidence="1 4">Cytoplasm</location>
    </subcellularLocation>
</comment>